<accession>A0A2K5KEI9</accession>
<dbReference type="Ensembl" id="ENSCANT00000062755.1">
    <property type="protein sequence ID" value="ENSCANP00000039496.1"/>
    <property type="gene ID" value="ENSCANG00000043415.1"/>
</dbReference>
<feature type="compositionally biased region" description="Basic and acidic residues" evidence="1">
    <location>
        <begin position="1"/>
        <end position="12"/>
    </location>
</feature>
<feature type="compositionally biased region" description="Polar residues" evidence="1">
    <location>
        <begin position="70"/>
        <end position="79"/>
    </location>
</feature>
<dbReference type="Proteomes" id="UP000233080">
    <property type="component" value="Unassembled WGS sequence"/>
</dbReference>
<evidence type="ECO:0000256" key="1">
    <source>
        <dbReference type="SAM" id="MobiDB-lite"/>
    </source>
</evidence>
<evidence type="ECO:0000313" key="3">
    <source>
        <dbReference type="Proteomes" id="UP000233080"/>
    </source>
</evidence>
<feature type="compositionally biased region" description="Polar residues" evidence="1">
    <location>
        <begin position="34"/>
        <end position="49"/>
    </location>
</feature>
<dbReference type="AlphaFoldDB" id="A0A2K5KEI9"/>
<name>A0A2K5KEI9_COLAP</name>
<protein>
    <submittedName>
        <fullName evidence="2">Uncharacterized protein</fullName>
    </submittedName>
</protein>
<sequence length="79" mass="8234">EGSPGEVHDGQKEGWPVGRKWGGEHGASLCCPGWSQTPGPKSSSQSAGITSPDFKIFANPEGDCKKGPEVQTQKQSGPL</sequence>
<evidence type="ECO:0000313" key="2">
    <source>
        <dbReference type="Ensembl" id="ENSCANP00000039496.1"/>
    </source>
</evidence>
<reference evidence="2" key="2">
    <citation type="submission" date="2025-09" db="UniProtKB">
        <authorList>
            <consortium name="Ensembl"/>
        </authorList>
    </citation>
    <scope>IDENTIFICATION</scope>
</reference>
<organism evidence="2 3">
    <name type="scientific">Colobus angolensis palliatus</name>
    <name type="common">Peters' Angolan colobus</name>
    <dbReference type="NCBI Taxonomy" id="336983"/>
    <lineage>
        <taxon>Eukaryota</taxon>
        <taxon>Metazoa</taxon>
        <taxon>Chordata</taxon>
        <taxon>Craniata</taxon>
        <taxon>Vertebrata</taxon>
        <taxon>Euteleostomi</taxon>
        <taxon>Mammalia</taxon>
        <taxon>Eutheria</taxon>
        <taxon>Euarchontoglires</taxon>
        <taxon>Primates</taxon>
        <taxon>Haplorrhini</taxon>
        <taxon>Catarrhini</taxon>
        <taxon>Cercopithecidae</taxon>
        <taxon>Colobinae</taxon>
        <taxon>Colobus</taxon>
    </lineage>
</organism>
<proteinExistence type="predicted"/>
<feature type="region of interest" description="Disordered" evidence="1">
    <location>
        <begin position="1"/>
        <end position="79"/>
    </location>
</feature>
<reference evidence="2" key="1">
    <citation type="submission" date="2025-08" db="UniProtKB">
        <authorList>
            <consortium name="Ensembl"/>
        </authorList>
    </citation>
    <scope>IDENTIFICATION</scope>
</reference>
<keyword evidence="3" id="KW-1185">Reference proteome</keyword>